<dbReference type="Gene3D" id="3.60.15.10">
    <property type="entry name" value="Ribonuclease Z/Hydroxyacylglutathione hydrolase-like"/>
    <property type="match status" value="1"/>
</dbReference>
<dbReference type="Proteomes" id="UP000593564">
    <property type="component" value="Unassembled WGS sequence"/>
</dbReference>
<evidence type="ECO:0000256" key="6">
    <source>
        <dbReference type="SAM" id="MobiDB-lite"/>
    </source>
</evidence>
<dbReference type="PANTHER" id="PTHR23240:SF36">
    <property type="entry name" value="DNA CROSS-LINK REPAIR PROTEIN SNM1"/>
    <property type="match status" value="1"/>
</dbReference>
<dbReference type="GO" id="GO:0006303">
    <property type="term" value="P:double-strand break repair via nonhomologous end joining"/>
    <property type="evidence" value="ECO:0007669"/>
    <property type="project" value="TreeGrafter"/>
</dbReference>
<feature type="compositionally biased region" description="Low complexity" evidence="6">
    <location>
        <begin position="168"/>
        <end position="205"/>
    </location>
</feature>
<evidence type="ECO:0000256" key="1">
    <source>
        <dbReference type="ARBA" id="ARBA00004123"/>
    </source>
</evidence>
<keyword evidence="5" id="KW-0539">Nucleus</keyword>
<evidence type="ECO:0000256" key="4">
    <source>
        <dbReference type="ARBA" id="ARBA00023204"/>
    </source>
</evidence>
<dbReference type="GO" id="GO:0005634">
    <property type="term" value="C:nucleus"/>
    <property type="evidence" value="ECO:0007669"/>
    <property type="project" value="UniProtKB-SubCell"/>
</dbReference>
<dbReference type="GO" id="GO:0036297">
    <property type="term" value="P:interstrand cross-link repair"/>
    <property type="evidence" value="ECO:0007669"/>
    <property type="project" value="TreeGrafter"/>
</dbReference>
<dbReference type="AlphaFoldDB" id="A0A7J7I0K9"/>
<keyword evidence="3" id="KW-0227">DNA damage</keyword>
<dbReference type="GO" id="GO:0035312">
    <property type="term" value="F:5'-3' DNA exonuclease activity"/>
    <property type="evidence" value="ECO:0007669"/>
    <property type="project" value="TreeGrafter"/>
</dbReference>
<dbReference type="GO" id="GO:0003684">
    <property type="term" value="F:damaged DNA binding"/>
    <property type="evidence" value="ECO:0007669"/>
    <property type="project" value="TreeGrafter"/>
</dbReference>
<dbReference type="Pfam" id="PF07522">
    <property type="entry name" value="DRMBL"/>
    <property type="match status" value="1"/>
</dbReference>
<protein>
    <recommendedName>
        <fullName evidence="7">Metallo-beta-lactamase domain-containing protein</fullName>
    </recommendedName>
</protein>
<dbReference type="InterPro" id="IPR011084">
    <property type="entry name" value="DRMBL"/>
</dbReference>
<evidence type="ECO:0000256" key="2">
    <source>
        <dbReference type="ARBA" id="ARBA00010304"/>
    </source>
</evidence>
<feature type="compositionally biased region" description="Basic and acidic residues" evidence="6">
    <location>
        <begin position="1"/>
        <end position="21"/>
    </location>
</feature>
<proteinExistence type="inferred from homology"/>
<evidence type="ECO:0000256" key="3">
    <source>
        <dbReference type="ARBA" id="ARBA00022763"/>
    </source>
</evidence>
<dbReference type="FunFam" id="3.40.50.12650:FF:000001">
    <property type="entry name" value="DNA cross-link repair 1A"/>
    <property type="match status" value="1"/>
</dbReference>
<reference evidence="8 9" key="2">
    <citation type="submission" date="2020-07" db="EMBL/GenBank/DDBJ databases">
        <title>Genome assembly of wild tea tree DASZ reveals pedigree and selection history of tea varieties.</title>
        <authorList>
            <person name="Zhang W."/>
        </authorList>
    </citation>
    <scope>NUCLEOTIDE SEQUENCE [LARGE SCALE GENOMIC DNA]</scope>
    <source>
        <strain evidence="9">cv. G240</strain>
        <tissue evidence="8">Leaf</tissue>
    </source>
</reference>
<dbReference type="EMBL" id="JACBKZ010000002">
    <property type="protein sequence ID" value="KAF5958603.1"/>
    <property type="molecule type" value="Genomic_DNA"/>
</dbReference>
<keyword evidence="4" id="KW-0234">DNA repair</keyword>
<evidence type="ECO:0000313" key="9">
    <source>
        <dbReference type="Proteomes" id="UP000593564"/>
    </source>
</evidence>
<keyword evidence="9" id="KW-1185">Reference proteome</keyword>
<accession>A0A7J7I0K9</accession>
<dbReference type="InterPro" id="IPR001279">
    <property type="entry name" value="Metallo-B-lactamas"/>
</dbReference>
<evidence type="ECO:0000313" key="8">
    <source>
        <dbReference type="EMBL" id="KAF5958603.1"/>
    </source>
</evidence>
<comment type="caution">
    <text evidence="8">The sequence shown here is derived from an EMBL/GenBank/DDBJ whole genome shotgun (WGS) entry which is preliminary data.</text>
</comment>
<feature type="domain" description="Metallo-beta-lactamase" evidence="7">
    <location>
        <begin position="207"/>
        <end position="357"/>
    </location>
</feature>
<comment type="similarity">
    <text evidence="2">Belongs to the DNA repair metallo-beta-lactamase (DRMBL) family.</text>
</comment>
<dbReference type="PANTHER" id="PTHR23240">
    <property type="entry name" value="DNA CROSS-LINK REPAIR PROTEIN PSO2/SNM1-RELATED"/>
    <property type="match status" value="1"/>
</dbReference>
<dbReference type="SUPFAM" id="SSF56281">
    <property type="entry name" value="Metallo-hydrolase/oxidoreductase"/>
    <property type="match status" value="1"/>
</dbReference>
<dbReference type="CDD" id="cd16273">
    <property type="entry name" value="SNM1A-1C-like_MBL-fold"/>
    <property type="match status" value="1"/>
</dbReference>
<comment type="subcellular location">
    <subcellularLocation>
        <location evidence="1">Nucleus</location>
    </subcellularLocation>
</comment>
<gene>
    <name evidence="8" type="ORF">HYC85_005828</name>
</gene>
<reference evidence="9" key="1">
    <citation type="journal article" date="2020" name="Nat. Commun.">
        <title>Genome assembly of wild tea tree DASZ reveals pedigree and selection history of tea varieties.</title>
        <authorList>
            <person name="Zhang W."/>
            <person name="Zhang Y."/>
            <person name="Qiu H."/>
            <person name="Guo Y."/>
            <person name="Wan H."/>
            <person name="Zhang X."/>
            <person name="Scossa F."/>
            <person name="Alseekh S."/>
            <person name="Zhang Q."/>
            <person name="Wang P."/>
            <person name="Xu L."/>
            <person name="Schmidt M.H."/>
            <person name="Jia X."/>
            <person name="Li D."/>
            <person name="Zhu A."/>
            <person name="Guo F."/>
            <person name="Chen W."/>
            <person name="Ni D."/>
            <person name="Usadel B."/>
            <person name="Fernie A.R."/>
            <person name="Wen W."/>
        </authorList>
    </citation>
    <scope>NUCLEOTIDE SEQUENCE [LARGE SCALE GENOMIC DNA]</scope>
    <source>
        <strain evidence="9">cv. G240</strain>
    </source>
</reference>
<evidence type="ECO:0000256" key="5">
    <source>
        <dbReference type="ARBA" id="ARBA00023242"/>
    </source>
</evidence>
<dbReference type="InterPro" id="IPR036866">
    <property type="entry name" value="RibonucZ/Hydroxyglut_hydro"/>
</dbReference>
<feature type="region of interest" description="Disordered" evidence="6">
    <location>
        <begin position="156"/>
        <end position="206"/>
    </location>
</feature>
<sequence>MEKEAAAAIADDGRVENHDRSSNSNSNYCDCDKDETLSLLNLMDDDGFPRHNDNNDENNSSIRRDTIRSIEESEEEEDSSFASDFYGCGTDWSSLLENHKPTTNNHPNATMLGLGRRLKQTNLFQMWGWGSPNNNNNHDVVDDNHHPPPNKKIKSMFSAGSPSSTTISKMKSNTNTNININKKSKTSSITNTSSGFANKQQQQQQRPRLCPFYKKIPGTPFTVDAFRYGCIEGCNAYILSHFHADHYGGLTKGWSHGPIYCTPLTARLLRMCLYVNPLFIRPLELGTEHVIDGIKVTMLEANHCPGAALIHFCLPNGQRYLHTGDFRASKLMHAYPLLINQRVKALYLDTTYCNPKYRFPSKEDVMSFVVRITQNCLRKQPKTLVIVGAYSIGKECVYLAISKALGVKIYTNTTRRRILQSFGWPELSGNLCSQGNETPLHVLPMSSLRFEVLEHYLKPYMNQYTAVLAFRPTGWTYSETIGNCLDLIKPTSRGIVTIYVINDNQRSMAISTGVPYSEHSSFTELQEFVQFLRPDKIIPTVNIGNAANRDKMQSYFKEWMKR</sequence>
<feature type="compositionally biased region" description="Polar residues" evidence="6">
    <location>
        <begin position="158"/>
        <end position="167"/>
    </location>
</feature>
<dbReference type="Gene3D" id="3.40.50.12650">
    <property type="match status" value="1"/>
</dbReference>
<feature type="region of interest" description="Disordered" evidence="6">
    <location>
        <begin position="1"/>
        <end position="30"/>
    </location>
</feature>
<organism evidence="8 9">
    <name type="scientific">Camellia sinensis</name>
    <name type="common">Tea plant</name>
    <name type="synonym">Thea sinensis</name>
    <dbReference type="NCBI Taxonomy" id="4442"/>
    <lineage>
        <taxon>Eukaryota</taxon>
        <taxon>Viridiplantae</taxon>
        <taxon>Streptophyta</taxon>
        <taxon>Embryophyta</taxon>
        <taxon>Tracheophyta</taxon>
        <taxon>Spermatophyta</taxon>
        <taxon>Magnoliopsida</taxon>
        <taxon>eudicotyledons</taxon>
        <taxon>Gunneridae</taxon>
        <taxon>Pentapetalae</taxon>
        <taxon>asterids</taxon>
        <taxon>Ericales</taxon>
        <taxon>Theaceae</taxon>
        <taxon>Camellia</taxon>
    </lineage>
</organism>
<dbReference type="SMART" id="SM00849">
    <property type="entry name" value="Lactamase_B"/>
    <property type="match status" value="1"/>
</dbReference>
<evidence type="ECO:0000259" key="7">
    <source>
        <dbReference type="SMART" id="SM00849"/>
    </source>
</evidence>
<dbReference type="FunFam" id="3.60.15.10:FF:000010">
    <property type="entry name" value="DNA cross-link repair 1A"/>
    <property type="match status" value="1"/>
</dbReference>
<name>A0A7J7I0K9_CAMSI</name>